<gene>
    <name evidence="2" type="ORF">SAMN02745119_02451</name>
</gene>
<proteinExistence type="predicted"/>
<feature type="chain" id="PRO_5012933576" description="DUF5666 domain-containing protein" evidence="1">
    <location>
        <begin position="22"/>
        <end position="97"/>
    </location>
</feature>
<name>A0A1T4QND8_9BACT</name>
<protein>
    <recommendedName>
        <fullName evidence="4">DUF5666 domain-containing protein</fullName>
    </recommendedName>
</protein>
<dbReference type="RefSeq" id="WP_078790714.1">
    <property type="nucleotide sequence ID" value="NZ_FUWR01000014.1"/>
</dbReference>
<evidence type="ECO:0000313" key="3">
    <source>
        <dbReference type="Proteomes" id="UP000190102"/>
    </source>
</evidence>
<dbReference type="Proteomes" id="UP000190102">
    <property type="component" value="Unassembled WGS sequence"/>
</dbReference>
<dbReference type="OrthoDB" id="9182313at2"/>
<evidence type="ECO:0000256" key="1">
    <source>
        <dbReference type="SAM" id="SignalP"/>
    </source>
</evidence>
<accession>A0A1T4QND8</accession>
<feature type="signal peptide" evidence="1">
    <location>
        <begin position="1"/>
        <end position="21"/>
    </location>
</feature>
<dbReference type="EMBL" id="FUWR01000014">
    <property type="protein sequence ID" value="SKA04768.1"/>
    <property type="molecule type" value="Genomic_DNA"/>
</dbReference>
<keyword evidence="3" id="KW-1185">Reference proteome</keyword>
<organism evidence="2 3">
    <name type="scientific">Trichlorobacter thiogenes</name>
    <dbReference type="NCBI Taxonomy" id="115783"/>
    <lineage>
        <taxon>Bacteria</taxon>
        <taxon>Pseudomonadati</taxon>
        <taxon>Thermodesulfobacteriota</taxon>
        <taxon>Desulfuromonadia</taxon>
        <taxon>Geobacterales</taxon>
        <taxon>Geobacteraceae</taxon>
        <taxon>Trichlorobacter</taxon>
    </lineage>
</organism>
<keyword evidence="1" id="KW-0732">Signal</keyword>
<sequence length="97" mass="10501">MKRLIFAITASLITLATASFAEEVKIVGPVIKVQAEAGKASVVIKDNTSGKDITVTVTDQLTVDKLTDKRITTGDEVRVKYDTKDNISKLFRKTAGC</sequence>
<reference evidence="3" key="1">
    <citation type="submission" date="2017-02" db="EMBL/GenBank/DDBJ databases">
        <authorList>
            <person name="Varghese N."/>
            <person name="Submissions S."/>
        </authorList>
    </citation>
    <scope>NUCLEOTIDE SEQUENCE [LARGE SCALE GENOMIC DNA]</scope>
    <source>
        <strain evidence="3">ATCC BAA-34</strain>
    </source>
</reference>
<evidence type="ECO:0008006" key="4">
    <source>
        <dbReference type="Google" id="ProtNLM"/>
    </source>
</evidence>
<dbReference type="AlphaFoldDB" id="A0A1T4QND8"/>
<evidence type="ECO:0000313" key="2">
    <source>
        <dbReference type="EMBL" id="SKA04768.1"/>
    </source>
</evidence>